<reference evidence="1" key="2">
    <citation type="submission" date="2022-01" db="EMBL/GenBank/DDBJ databases">
        <authorList>
            <person name="Yamashiro T."/>
            <person name="Shiraishi A."/>
            <person name="Satake H."/>
            <person name="Nakayama K."/>
        </authorList>
    </citation>
    <scope>NUCLEOTIDE SEQUENCE</scope>
</reference>
<dbReference type="EMBL" id="BQNB010019321">
    <property type="protein sequence ID" value="GJT84070.1"/>
    <property type="molecule type" value="Genomic_DNA"/>
</dbReference>
<evidence type="ECO:0000313" key="2">
    <source>
        <dbReference type="Proteomes" id="UP001151760"/>
    </source>
</evidence>
<reference evidence="1" key="1">
    <citation type="journal article" date="2022" name="Int. J. Mol. Sci.">
        <title>Draft Genome of Tanacetum Coccineum: Genomic Comparison of Closely Related Tanacetum-Family Plants.</title>
        <authorList>
            <person name="Yamashiro T."/>
            <person name="Shiraishi A."/>
            <person name="Nakayama K."/>
            <person name="Satake H."/>
        </authorList>
    </citation>
    <scope>NUCLEOTIDE SEQUENCE</scope>
</reference>
<accession>A0ABQ5H8T8</accession>
<gene>
    <name evidence="1" type="ORF">Tco_1058412</name>
</gene>
<proteinExistence type="predicted"/>
<comment type="caution">
    <text evidence="1">The sequence shown here is derived from an EMBL/GenBank/DDBJ whole genome shotgun (WGS) entry which is preliminary data.</text>
</comment>
<dbReference type="Proteomes" id="UP001151760">
    <property type="component" value="Unassembled WGS sequence"/>
</dbReference>
<name>A0ABQ5H8T8_9ASTR</name>
<keyword evidence="2" id="KW-1185">Reference proteome</keyword>
<evidence type="ECO:0000313" key="1">
    <source>
        <dbReference type="EMBL" id="GJT84070.1"/>
    </source>
</evidence>
<protein>
    <submittedName>
        <fullName evidence="1">Uncharacterized protein</fullName>
    </submittedName>
</protein>
<sequence>MKADLKGLAFKLMKGRHKNYIELEYNFEQCYLALSDQLDWVNPESDRITHDLSKPLALHDAPGRLTIPVYFFFNKYLEYLTNGNAEKKYATSLTKPKAARYDLEGIVQMIPKLWGSFKILSIVRLSIDKQFGYGYLKEIVVRRANQKEYTFKEADFLRLHLNDIEDMYLFYQTKLNLTMAQYSMRDDELNKFGDGTLKKADSLHTGEDLEDVVNKTNYEEFEVFVGGGQIDTDYRLLTRTKGLCHSRKLLEDIHVTWAHLEKKQTRLQLYTKVDEEIAQILWRRRLKYWRRRQNLQATASRFL</sequence>
<organism evidence="1 2">
    <name type="scientific">Tanacetum coccineum</name>
    <dbReference type="NCBI Taxonomy" id="301880"/>
    <lineage>
        <taxon>Eukaryota</taxon>
        <taxon>Viridiplantae</taxon>
        <taxon>Streptophyta</taxon>
        <taxon>Embryophyta</taxon>
        <taxon>Tracheophyta</taxon>
        <taxon>Spermatophyta</taxon>
        <taxon>Magnoliopsida</taxon>
        <taxon>eudicotyledons</taxon>
        <taxon>Gunneridae</taxon>
        <taxon>Pentapetalae</taxon>
        <taxon>asterids</taxon>
        <taxon>campanulids</taxon>
        <taxon>Asterales</taxon>
        <taxon>Asteraceae</taxon>
        <taxon>Asteroideae</taxon>
        <taxon>Anthemideae</taxon>
        <taxon>Anthemidinae</taxon>
        <taxon>Tanacetum</taxon>
    </lineage>
</organism>